<dbReference type="InterPro" id="IPR036942">
    <property type="entry name" value="Beta-barrel_TonB_sf"/>
</dbReference>
<keyword evidence="16" id="KW-0675">Receptor</keyword>
<evidence type="ECO:0000256" key="3">
    <source>
        <dbReference type="ARBA" id="ARBA00022452"/>
    </source>
</evidence>
<evidence type="ECO:0000313" key="16">
    <source>
        <dbReference type="EMBL" id="PCE43263.1"/>
    </source>
</evidence>
<dbReference type="PROSITE" id="PS00430">
    <property type="entry name" value="TONB_DEPENDENT_REC_1"/>
    <property type="match status" value="1"/>
</dbReference>
<feature type="signal peptide" evidence="13">
    <location>
        <begin position="1"/>
        <end position="22"/>
    </location>
</feature>
<dbReference type="GO" id="GO:0009279">
    <property type="term" value="C:cell outer membrane"/>
    <property type="evidence" value="ECO:0007669"/>
    <property type="project" value="UniProtKB-SubCell"/>
</dbReference>
<dbReference type="Gene3D" id="2.170.130.10">
    <property type="entry name" value="TonB-dependent receptor, plug domain"/>
    <property type="match status" value="1"/>
</dbReference>
<feature type="short sequence motif" description="TonB box" evidence="11">
    <location>
        <begin position="30"/>
        <end position="36"/>
    </location>
</feature>
<comment type="subcellular location">
    <subcellularLocation>
        <location evidence="1 10">Cell outer membrane</location>
        <topology evidence="1 10">Multi-pass membrane protein</topology>
    </subcellularLocation>
</comment>
<sequence length="623" mass="66802">MRTFTTTTLIAALAALPAAAHADEAGDADSIIVTASRSEQKLSEAGQSVTVIDSMLIEQRQTVSVAELLRTTPGVTIARNGGPGGFTGVFIRGAQSEQTVALIDGVKINDPSSPGGGFNFADLLTDGVERIEILRGPQSVLWGSQAIGGVVNLITRAPTETPQLSATGEYGRYGTGHLTANASGTAGPVALSAGAGYLTTNGISAFARGPERDGYDLFGAHAKAVITLDERLSIDLRGLYTRSKVDLDGFAPPTFAFGDTSEYSRQEQIVGYAGINAGLFDGRLNNRLAIAYTLIDRDSYDRALTPRKTLAGRGRNLRYEYQGVAEIADWANGTFGAEHEKQSYRTFDSFSGRQKRRANTDSAYADIHLKPAAGLSMGAGIRHDDHSGFGGATTMSADTAYSPNGGATLIRASYGEGFKAPSLYQLYGDFGNPALVPEKARGFDAGITQQLLDGAIEASATWFTRKVRNQIDFDLSTFAYGNLAAVRARGVELGLKLRPAEGFTVDANYTYTKAVNRQRSDPNFGKDLARRPRNSVNVSADYAWPFGLKTGATITHLSRSYNDAGNFTRIDGYALVDVRLAYPVTDRIELFGRVENLFDQRYQTATDYGQPGRAATAGVRLRY</sequence>
<dbReference type="InterPro" id="IPR010916">
    <property type="entry name" value="TonB_box_CS"/>
</dbReference>
<dbReference type="InterPro" id="IPR039426">
    <property type="entry name" value="TonB-dep_rcpt-like"/>
</dbReference>
<dbReference type="Gene3D" id="2.40.170.20">
    <property type="entry name" value="TonB-dependent receptor, beta-barrel domain"/>
    <property type="match status" value="1"/>
</dbReference>
<evidence type="ECO:0000256" key="12">
    <source>
        <dbReference type="RuleBase" id="RU003357"/>
    </source>
</evidence>
<dbReference type="EMBL" id="NWUF01000004">
    <property type="protein sequence ID" value="PCE43263.1"/>
    <property type="molecule type" value="Genomic_DNA"/>
</dbReference>
<dbReference type="Proteomes" id="UP000218934">
    <property type="component" value="Unassembled WGS sequence"/>
</dbReference>
<dbReference type="RefSeq" id="WP_066970027.1">
    <property type="nucleotide sequence ID" value="NZ_CP023449.1"/>
</dbReference>
<dbReference type="CDD" id="cd01347">
    <property type="entry name" value="ligand_gated_channel"/>
    <property type="match status" value="1"/>
</dbReference>
<feature type="domain" description="TonB-dependent receptor-like beta-barrel" evidence="14">
    <location>
        <begin position="162"/>
        <end position="597"/>
    </location>
</feature>
<reference evidence="16 17" key="1">
    <citation type="submission" date="2017-09" db="EMBL/GenBank/DDBJ databases">
        <title>The Catabolism of 3,6-Dichlorosalicylic acid is Initiated by the Cytochrome P450 Monooxygenase DsmABC in Rhizorhabdus dicambivorans Ndbn-20.</title>
        <authorList>
            <person name="Na L."/>
        </authorList>
    </citation>
    <scope>NUCLEOTIDE SEQUENCE [LARGE SCALE GENOMIC DNA]</scope>
    <source>
        <strain evidence="16 17">Ndbn-20m</strain>
    </source>
</reference>
<evidence type="ECO:0000256" key="1">
    <source>
        <dbReference type="ARBA" id="ARBA00004571"/>
    </source>
</evidence>
<dbReference type="PROSITE" id="PS52016">
    <property type="entry name" value="TONB_DEPENDENT_REC_3"/>
    <property type="match status" value="1"/>
</dbReference>
<keyword evidence="3 10" id="KW-1134">Transmembrane beta strand</keyword>
<feature type="chain" id="PRO_5012630312" evidence="13">
    <location>
        <begin position="23"/>
        <end position="623"/>
    </location>
</feature>
<dbReference type="InterPro" id="IPR000531">
    <property type="entry name" value="Beta-barrel_TonB"/>
</dbReference>
<keyword evidence="17" id="KW-1185">Reference proteome</keyword>
<protein>
    <submittedName>
        <fullName evidence="16">TonB-dependent receptor</fullName>
    </submittedName>
</protein>
<dbReference type="GO" id="GO:0006811">
    <property type="term" value="P:monoatomic ion transport"/>
    <property type="evidence" value="ECO:0007669"/>
    <property type="project" value="UniProtKB-KW"/>
</dbReference>
<evidence type="ECO:0000256" key="10">
    <source>
        <dbReference type="PROSITE-ProRule" id="PRU01360"/>
    </source>
</evidence>
<dbReference type="AlphaFoldDB" id="A0A2A4FZU9"/>
<dbReference type="OrthoDB" id="9796221at2"/>
<evidence type="ECO:0000256" key="9">
    <source>
        <dbReference type="ARBA" id="ARBA00023237"/>
    </source>
</evidence>
<dbReference type="Pfam" id="PF07715">
    <property type="entry name" value="Plug"/>
    <property type="match status" value="1"/>
</dbReference>
<dbReference type="Pfam" id="PF00593">
    <property type="entry name" value="TonB_dep_Rec_b-barrel"/>
    <property type="match status" value="1"/>
</dbReference>
<dbReference type="GO" id="GO:0015889">
    <property type="term" value="P:cobalamin transport"/>
    <property type="evidence" value="ECO:0007669"/>
    <property type="project" value="TreeGrafter"/>
</dbReference>
<organism evidence="16 17">
    <name type="scientific">Rhizorhabdus dicambivorans</name>
    <dbReference type="NCBI Taxonomy" id="1850238"/>
    <lineage>
        <taxon>Bacteria</taxon>
        <taxon>Pseudomonadati</taxon>
        <taxon>Pseudomonadota</taxon>
        <taxon>Alphaproteobacteria</taxon>
        <taxon>Sphingomonadales</taxon>
        <taxon>Sphingomonadaceae</taxon>
        <taxon>Rhizorhabdus</taxon>
    </lineage>
</organism>
<keyword evidence="6" id="KW-0406">Ion transport</keyword>
<dbReference type="InterPro" id="IPR012910">
    <property type="entry name" value="Plug_dom"/>
</dbReference>
<feature type="domain" description="TonB-dependent receptor plug" evidence="15">
    <location>
        <begin position="42"/>
        <end position="150"/>
    </location>
</feature>
<comment type="similarity">
    <text evidence="10 12">Belongs to the TonB-dependent receptor family.</text>
</comment>
<dbReference type="InterPro" id="IPR037066">
    <property type="entry name" value="Plug_dom_sf"/>
</dbReference>
<keyword evidence="7 11" id="KW-0798">TonB box</keyword>
<evidence type="ECO:0000256" key="4">
    <source>
        <dbReference type="ARBA" id="ARBA00022692"/>
    </source>
</evidence>
<evidence type="ECO:0000256" key="8">
    <source>
        <dbReference type="ARBA" id="ARBA00023136"/>
    </source>
</evidence>
<comment type="caution">
    <text evidence="16">The sequence shown here is derived from an EMBL/GenBank/DDBJ whole genome shotgun (WGS) entry which is preliminary data.</text>
</comment>
<dbReference type="PANTHER" id="PTHR30069:SF53">
    <property type="entry name" value="COLICIN I RECEPTOR-RELATED"/>
    <property type="match status" value="1"/>
</dbReference>
<evidence type="ECO:0000256" key="13">
    <source>
        <dbReference type="SAM" id="SignalP"/>
    </source>
</evidence>
<dbReference type="KEGG" id="rdi:CMV14_00635"/>
<evidence type="ECO:0000256" key="6">
    <source>
        <dbReference type="ARBA" id="ARBA00023065"/>
    </source>
</evidence>
<evidence type="ECO:0000256" key="2">
    <source>
        <dbReference type="ARBA" id="ARBA00022448"/>
    </source>
</evidence>
<dbReference type="PANTHER" id="PTHR30069">
    <property type="entry name" value="TONB-DEPENDENT OUTER MEMBRANE RECEPTOR"/>
    <property type="match status" value="1"/>
</dbReference>
<keyword evidence="9 10" id="KW-0998">Cell outer membrane</keyword>
<name>A0A2A4FZU9_9SPHN</name>
<keyword evidence="4 10" id="KW-0812">Transmembrane</keyword>
<dbReference type="SUPFAM" id="SSF56935">
    <property type="entry name" value="Porins"/>
    <property type="match status" value="1"/>
</dbReference>
<keyword evidence="5 13" id="KW-0732">Signal</keyword>
<accession>A0A2A4FZU9</accession>
<proteinExistence type="inferred from homology"/>
<evidence type="ECO:0000256" key="5">
    <source>
        <dbReference type="ARBA" id="ARBA00022729"/>
    </source>
</evidence>
<keyword evidence="8 10" id="KW-0472">Membrane</keyword>
<evidence type="ECO:0000256" key="7">
    <source>
        <dbReference type="ARBA" id="ARBA00023077"/>
    </source>
</evidence>
<evidence type="ECO:0000256" key="11">
    <source>
        <dbReference type="PROSITE-ProRule" id="PRU10143"/>
    </source>
</evidence>
<evidence type="ECO:0000259" key="15">
    <source>
        <dbReference type="Pfam" id="PF07715"/>
    </source>
</evidence>
<evidence type="ECO:0000313" key="17">
    <source>
        <dbReference type="Proteomes" id="UP000218934"/>
    </source>
</evidence>
<evidence type="ECO:0000259" key="14">
    <source>
        <dbReference type="Pfam" id="PF00593"/>
    </source>
</evidence>
<gene>
    <name evidence="16" type="ORF">COO09_05670</name>
</gene>
<keyword evidence="2 10" id="KW-0813">Transport</keyword>